<dbReference type="PANTHER" id="PTHR43839:SF3">
    <property type="entry name" value="OLIGOPEPTIDE ABC TRANSPORTER, PERMEASE PROTEIN"/>
    <property type="match status" value="1"/>
</dbReference>
<dbReference type="Proteomes" id="UP000247465">
    <property type="component" value="Chromosome"/>
</dbReference>
<evidence type="ECO:0000313" key="9">
    <source>
        <dbReference type="Proteomes" id="UP000247465"/>
    </source>
</evidence>
<organism evidence="8 9">
    <name type="scientific">Candidatus Moanibacter tarae</name>
    <dbReference type="NCBI Taxonomy" id="2200854"/>
    <lineage>
        <taxon>Bacteria</taxon>
        <taxon>Pseudomonadati</taxon>
        <taxon>Verrucomicrobiota</taxon>
        <taxon>Opitutia</taxon>
        <taxon>Puniceicoccales</taxon>
        <taxon>Puniceicoccales incertae sedis</taxon>
        <taxon>Candidatus Moanibacter</taxon>
    </lineage>
</organism>
<evidence type="ECO:0000256" key="1">
    <source>
        <dbReference type="ARBA" id="ARBA00004651"/>
    </source>
</evidence>
<keyword evidence="5" id="KW-0813">Transport</keyword>
<feature type="transmembrane region" description="Helical" evidence="5">
    <location>
        <begin position="310"/>
        <end position="335"/>
    </location>
</feature>
<dbReference type="InterPro" id="IPR035906">
    <property type="entry name" value="MetI-like_sf"/>
</dbReference>
<evidence type="ECO:0000256" key="5">
    <source>
        <dbReference type="RuleBase" id="RU363032"/>
    </source>
</evidence>
<accession>A0A2Z4AD99</accession>
<comment type="subcellular location">
    <subcellularLocation>
        <location evidence="1 5">Cell membrane</location>
        <topology evidence="1 5">Multi-pass membrane protein</topology>
    </subcellularLocation>
</comment>
<keyword evidence="2 5" id="KW-0812">Transmembrane</keyword>
<dbReference type="GO" id="GO:0005886">
    <property type="term" value="C:plasma membrane"/>
    <property type="evidence" value="ECO:0007669"/>
    <property type="project" value="UniProtKB-SubCell"/>
</dbReference>
<keyword evidence="3 5" id="KW-1133">Transmembrane helix</keyword>
<dbReference type="SUPFAM" id="SSF161098">
    <property type="entry name" value="MetI-like"/>
    <property type="match status" value="1"/>
</dbReference>
<feature type="domain" description="ABC transmembrane type-1" evidence="7">
    <location>
        <begin position="183"/>
        <end position="379"/>
    </location>
</feature>
<evidence type="ECO:0000256" key="6">
    <source>
        <dbReference type="SAM" id="MobiDB-lite"/>
    </source>
</evidence>
<dbReference type="InterPro" id="IPR025966">
    <property type="entry name" value="OppC_N"/>
</dbReference>
<name>A0A2Z4AD99_9BACT</name>
<dbReference type="CDD" id="cd06261">
    <property type="entry name" value="TM_PBP2"/>
    <property type="match status" value="1"/>
</dbReference>
<dbReference type="Pfam" id="PF12911">
    <property type="entry name" value="OppC_N"/>
    <property type="match status" value="1"/>
</dbReference>
<keyword evidence="4 5" id="KW-0472">Membrane</keyword>
<dbReference type="PROSITE" id="PS50928">
    <property type="entry name" value="ABC_TM1"/>
    <property type="match status" value="1"/>
</dbReference>
<feature type="transmembrane region" description="Helical" evidence="5">
    <location>
        <begin position="249"/>
        <end position="271"/>
    </location>
</feature>
<proteinExistence type="inferred from homology"/>
<feature type="region of interest" description="Disordered" evidence="6">
    <location>
        <begin position="1"/>
        <end position="25"/>
    </location>
</feature>
<protein>
    <submittedName>
        <fullName evidence="8">Oligopeptide transport system permease protein OppC</fullName>
    </submittedName>
</protein>
<evidence type="ECO:0000256" key="3">
    <source>
        <dbReference type="ARBA" id="ARBA00022989"/>
    </source>
</evidence>
<dbReference type="GO" id="GO:0055085">
    <property type="term" value="P:transmembrane transport"/>
    <property type="evidence" value="ECO:0007669"/>
    <property type="project" value="InterPro"/>
</dbReference>
<dbReference type="KEGG" id="mtar:DF168_00008"/>
<evidence type="ECO:0000256" key="2">
    <source>
        <dbReference type="ARBA" id="ARBA00022692"/>
    </source>
</evidence>
<comment type="similarity">
    <text evidence="5">Belongs to the binding-protein-dependent transport system permease family.</text>
</comment>
<evidence type="ECO:0000256" key="4">
    <source>
        <dbReference type="ARBA" id="ARBA00023136"/>
    </source>
</evidence>
<feature type="transmembrane region" description="Helical" evidence="5">
    <location>
        <begin position="360"/>
        <end position="378"/>
    </location>
</feature>
<dbReference type="InterPro" id="IPR000515">
    <property type="entry name" value="MetI-like"/>
</dbReference>
<evidence type="ECO:0000313" key="8">
    <source>
        <dbReference type="EMBL" id="AWT58836.1"/>
    </source>
</evidence>
<dbReference type="PANTHER" id="PTHR43839">
    <property type="entry name" value="OPPC IN A BINDING PROTEIN-DEPENDENT TRANSPORT SYSTEM"/>
    <property type="match status" value="1"/>
</dbReference>
<dbReference type="AlphaFoldDB" id="A0A2Z4AD99"/>
<evidence type="ECO:0000259" key="7">
    <source>
        <dbReference type="PROSITE" id="PS50928"/>
    </source>
</evidence>
<gene>
    <name evidence="8" type="primary">oppC_1</name>
    <name evidence="8" type="ORF">DF168_00008</name>
</gene>
<feature type="transmembrane region" description="Helical" evidence="5">
    <location>
        <begin position="44"/>
        <end position="66"/>
    </location>
</feature>
<dbReference type="EMBL" id="CP029803">
    <property type="protein sequence ID" value="AWT58836.1"/>
    <property type="molecule type" value="Genomic_DNA"/>
</dbReference>
<sequence>MTKDADGVSGRNPITKPGVADGSAGVGSLSQWQLIRLKFSKHKAAVASLYLIAVLYFVALFAEFFAPYARDWNNIEAIYHPPQVPRLNFEHGIHVTKLRLQMHPITLSKYYIRDKGQIVPLGFFVRGEPYRLLGVIPMERRFFGVDHESYHDTYGEDEPKAVFMFLGGDRYGRDIISRLIYGARISLSIGLVSIAITFVFGIIMGGVSGYFGGKIDLVIQRLIEIINSFPHLPLWLAIGAILPSDWSPLRIYFSITLVLSFLNWTGLARVVRGKILSLREEDYVTAARLIGANHPRILFRHLVPGFTSHIIVVLTLSIPAMILGETALSFLGLGLRPPVVSWGVMMQDCLNLQVLDNYPWLLMPVILTVLTVLSFNFLGDGLRDAADPYASQ</sequence>
<dbReference type="Gene3D" id="1.10.3720.10">
    <property type="entry name" value="MetI-like"/>
    <property type="match status" value="1"/>
</dbReference>
<reference evidence="8 9" key="1">
    <citation type="submission" date="2018-06" db="EMBL/GenBank/DDBJ databases">
        <title>Draft Genome Sequence of a Novel Marine Bacterium Related to the Verrucomicrobia.</title>
        <authorList>
            <person name="Vosseberg J."/>
            <person name="Martijn J."/>
            <person name="Ettema T.J.G."/>
        </authorList>
    </citation>
    <scope>NUCLEOTIDE SEQUENCE [LARGE SCALE GENOMIC DNA]</scope>
    <source>
        <strain evidence="8">TARA_B100001123</strain>
    </source>
</reference>
<feature type="transmembrane region" description="Helical" evidence="5">
    <location>
        <begin position="187"/>
        <end position="213"/>
    </location>
</feature>
<dbReference type="Pfam" id="PF00528">
    <property type="entry name" value="BPD_transp_1"/>
    <property type="match status" value="1"/>
</dbReference>